<evidence type="ECO:0000256" key="1">
    <source>
        <dbReference type="ARBA" id="ARBA00004127"/>
    </source>
</evidence>
<dbReference type="InterPro" id="IPR023214">
    <property type="entry name" value="HAD_sf"/>
</dbReference>
<dbReference type="OrthoDB" id="1521937at2"/>
<feature type="transmembrane region" description="Helical" evidence="12">
    <location>
        <begin position="280"/>
        <end position="300"/>
    </location>
</feature>
<protein>
    <recommendedName>
        <fullName evidence="13">Cation-transporting P-type ATPase N-terminal domain-containing protein</fullName>
    </recommendedName>
</protein>
<feature type="region of interest" description="Disordered" evidence="11">
    <location>
        <begin position="1"/>
        <end position="43"/>
    </location>
</feature>
<dbReference type="PRINTS" id="PR00119">
    <property type="entry name" value="CATATPASE"/>
</dbReference>
<dbReference type="GO" id="GO:0030007">
    <property type="term" value="P:intracellular potassium ion homeostasis"/>
    <property type="evidence" value="ECO:0007669"/>
    <property type="project" value="TreeGrafter"/>
</dbReference>
<dbReference type="InterPro" id="IPR006068">
    <property type="entry name" value="ATPase_P-typ_cation-transptr_C"/>
</dbReference>
<dbReference type="GO" id="GO:1902600">
    <property type="term" value="P:proton transmembrane transport"/>
    <property type="evidence" value="ECO:0007669"/>
    <property type="project" value="TreeGrafter"/>
</dbReference>
<dbReference type="SUPFAM" id="SSF56784">
    <property type="entry name" value="HAD-like"/>
    <property type="match status" value="1"/>
</dbReference>
<evidence type="ECO:0000256" key="12">
    <source>
        <dbReference type="SAM" id="Phobius"/>
    </source>
</evidence>
<dbReference type="SFLD" id="SFLDG00002">
    <property type="entry name" value="C1.7:_P-type_atpase_like"/>
    <property type="match status" value="1"/>
</dbReference>
<dbReference type="PATRIC" id="fig|1409788.3.peg.1996"/>
<dbReference type="InterPro" id="IPR018303">
    <property type="entry name" value="ATPase_P-typ_P_site"/>
</dbReference>
<evidence type="ECO:0000259" key="13">
    <source>
        <dbReference type="SMART" id="SM00831"/>
    </source>
</evidence>
<evidence type="ECO:0000256" key="2">
    <source>
        <dbReference type="ARBA" id="ARBA00005675"/>
    </source>
</evidence>
<evidence type="ECO:0000256" key="10">
    <source>
        <dbReference type="ARBA" id="ARBA00023136"/>
    </source>
</evidence>
<dbReference type="GO" id="GO:0012505">
    <property type="term" value="C:endomembrane system"/>
    <property type="evidence" value="ECO:0007669"/>
    <property type="project" value="UniProtKB-SubCell"/>
</dbReference>
<evidence type="ECO:0000256" key="11">
    <source>
        <dbReference type="SAM" id="MobiDB-lite"/>
    </source>
</evidence>
<dbReference type="InterPro" id="IPR004014">
    <property type="entry name" value="ATPase_P-typ_cation-transptr_N"/>
</dbReference>
<feature type="transmembrane region" description="Helical" evidence="12">
    <location>
        <begin position="829"/>
        <end position="849"/>
    </location>
</feature>
<comment type="similarity">
    <text evidence="2">Belongs to the cation transport ATPase (P-type) (TC 3.A.3) family. Type IIA subfamily.</text>
</comment>
<dbReference type="GO" id="GO:1990573">
    <property type="term" value="P:potassium ion import across plasma membrane"/>
    <property type="evidence" value="ECO:0007669"/>
    <property type="project" value="TreeGrafter"/>
</dbReference>
<dbReference type="Gene3D" id="3.40.1110.10">
    <property type="entry name" value="Calcium-transporting ATPase, cytoplasmic domain N"/>
    <property type="match status" value="1"/>
</dbReference>
<dbReference type="InterPro" id="IPR059000">
    <property type="entry name" value="ATPase_P-type_domA"/>
</dbReference>
<dbReference type="InterPro" id="IPR036412">
    <property type="entry name" value="HAD-like_sf"/>
</dbReference>
<dbReference type="Gene3D" id="2.70.150.10">
    <property type="entry name" value="Calcium-transporting ATPase, cytoplasmic transduction domain A"/>
    <property type="match status" value="1"/>
</dbReference>
<dbReference type="AlphaFoldDB" id="A0A0L8V9V9"/>
<feature type="transmembrane region" description="Helical" evidence="12">
    <location>
        <begin position="719"/>
        <end position="738"/>
    </location>
</feature>
<dbReference type="InterPro" id="IPR023299">
    <property type="entry name" value="ATPase_P-typ_cyto_dom_N"/>
</dbReference>
<dbReference type="GO" id="GO:0006883">
    <property type="term" value="P:intracellular sodium ion homeostasis"/>
    <property type="evidence" value="ECO:0007669"/>
    <property type="project" value="TreeGrafter"/>
</dbReference>
<evidence type="ECO:0000313" key="14">
    <source>
        <dbReference type="EMBL" id="KOH45236.1"/>
    </source>
</evidence>
<evidence type="ECO:0000256" key="4">
    <source>
        <dbReference type="ARBA" id="ARBA00022692"/>
    </source>
</evidence>
<accession>A0A0L8V9V9</accession>
<dbReference type="STRING" id="1409788.NC99_19280"/>
<comment type="caution">
    <text evidence="14">The sequence shown here is derived from an EMBL/GenBank/DDBJ whole genome shotgun (WGS) entry which is preliminary data.</text>
</comment>
<dbReference type="InterPro" id="IPR001757">
    <property type="entry name" value="P_typ_ATPase"/>
</dbReference>
<dbReference type="Pfam" id="PF00689">
    <property type="entry name" value="Cation_ATPase_C"/>
    <property type="match status" value="1"/>
</dbReference>
<dbReference type="Pfam" id="PF00690">
    <property type="entry name" value="Cation_ATPase_N"/>
    <property type="match status" value="1"/>
</dbReference>
<feature type="transmembrane region" description="Helical" evidence="12">
    <location>
        <begin position="86"/>
        <end position="105"/>
    </location>
</feature>
<keyword evidence="4 12" id="KW-0812">Transmembrane</keyword>
<evidence type="ECO:0000256" key="5">
    <source>
        <dbReference type="ARBA" id="ARBA00022741"/>
    </source>
</evidence>
<dbReference type="RefSeq" id="WP_053182435.1">
    <property type="nucleotide sequence ID" value="NZ_LGIA01000147.1"/>
</dbReference>
<evidence type="ECO:0000256" key="6">
    <source>
        <dbReference type="ARBA" id="ARBA00022840"/>
    </source>
</evidence>
<dbReference type="SUPFAM" id="SSF81665">
    <property type="entry name" value="Calcium ATPase, transmembrane domain M"/>
    <property type="match status" value="1"/>
</dbReference>
<dbReference type="GO" id="GO:0036376">
    <property type="term" value="P:sodium ion export across plasma membrane"/>
    <property type="evidence" value="ECO:0007669"/>
    <property type="project" value="TreeGrafter"/>
</dbReference>
<reference evidence="15" key="1">
    <citation type="submission" date="2015-07" db="EMBL/GenBank/DDBJ databases">
        <title>Genome sequencing of Sunxiuqinia dokdonensis strain SK.</title>
        <authorList>
            <person name="Ahn S."/>
            <person name="Kim B.-C."/>
        </authorList>
    </citation>
    <scope>NUCLEOTIDE SEQUENCE [LARGE SCALE GENOMIC DNA]</scope>
    <source>
        <strain evidence="15">SK</strain>
    </source>
</reference>
<dbReference type="Pfam" id="PF08282">
    <property type="entry name" value="Hydrolase_3"/>
    <property type="match status" value="1"/>
</dbReference>
<feature type="transmembrane region" description="Helical" evidence="12">
    <location>
        <begin position="759"/>
        <end position="780"/>
    </location>
</feature>
<keyword evidence="6" id="KW-0067">ATP-binding</keyword>
<feature type="transmembrane region" description="Helical" evidence="12">
    <location>
        <begin position="62"/>
        <end position="80"/>
    </location>
</feature>
<dbReference type="Pfam" id="PF13246">
    <property type="entry name" value="Cation_ATPase"/>
    <property type="match status" value="1"/>
</dbReference>
<feature type="domain" description="Cation-transporting P-type ATPase N-terminal" evidence="13">
    <location>
        <begin position="9"/>
        <end position="82"/>
    </location>
</feature>
<organism evidence="14 15">
    <name type="scientific">Sunxiuqinia dokdonensis</name>
    <dbReference type="NCBI Taxonomy" id="1409788"/>
    <lineage>
        <taxon>Bacteria</taxon>
        <taxon>Pseudomonadati</taxon>
        <taxon>Bacteroidota</taxon>
        <taxon>Bacteroidia</taxon>
        <taxon>Marinilabiliales</taxon>
        <taxon>Prolixibacteraceae</taxon>
        <taxon>Sunxiuqinia</taxon>
    </lineage>
</organism>
<evidence type="ECO:0000256" key="3">
    <source>
        <dbReference type="ARBA" id="ARBA00022553"/>
    </source>
</evidence>
<feature type="transmembrane region" description="Helical" evidence="12">
    <location>
        <begin position="861"/>
        <end position="880"/>
    </location>
</feature>
<dbReference type="SMART" id="SM00831">
    <property type="entry name" value="Cation_ATPase_N"/>
    <property type="match status" value="1"/>
</dbReference>
<dbReference type="PANTHER" id="PTHR43294:SF20">
    <property type="entry name" value="P-TYPE ATPASE"/>
    <property type="match status" value="1"/>
</dbReference>
<feature type="transmembrane region" description="Helical" evidence="12">
    <location>
        <begin position="693"/>
        <end position="713"/>
    </location>
</feature>
<dbReference type="GO" id="GO:0005524">
    <property type="term" value="F:ATP binding"/>
    <property type="evidence" value="ECO:0007669"/>
    <property type="project" value="UniProtKB-KW"/>
</dbReference>
<feature type="compositionally biased region" description="Polar residues" evidence="11">
    <location>
        <begin position="7"/>
        <end position="17"/>
    </location>
</feature>
<keyword evidence="9 12" id="KW-1133">Transmembrane helix</keyword>
<comment type="subcellular location">
    <subcellularLocation>
        <location evidence="1">Endomembrane system</location>
        <topology evidence="1">Multi-pass membrane protein</topology>
    </subcellularLocation>
</comment>
<evidence type="ECO:0000256" key="7">
    <source>
        <dbReference type="ARBA" id="ARBA00022842"/>
    </source>
</evidence>
<gene>
    <name evidence="14" type="ORF">NC99_19280</name>
</gene>
<dbReference type="Pfam" id="PF00122">
    <property type="entry name" value="E1-E2_ATPase"/>
    <property type="match status" value="1"/>
</dbReference>
<dbReference type="InterPro" id="IPR050510">
    <property type="entry name" value="Cation_transp_ATPase_P-type"/>
</dbReference>
<dbReference type="PANTHER" id="PTHR43294">
    <property type="entry name" value="SODIUM/POTASSIUM-TRANSPORTING ATPASE SUBUNIT ALPHA"/>
    <property type="match status" value="1"/>
</dbReference>
<dbReference type="GO" id="GO:0005886">
    <property type="term" value="C:plasma membrane"/>
    <property type="evidence" value="ECO:0007669"/>
    <property type="project" value="TreeGrafter"/>
</dbReference>
<dbReference type="Gene3D" id="1.20.1110.10">
    <property type="entry name" value="Calcium-transporting ATPase, transmembrane domain"/>
    <property type="match status" value="1"/>
</dbReference>
<dbReference type="EMBL" id="LGIA01000147">
    <property type="protein sequence ID" value="KOH45236.1"/>
    <property type="molecule type" value="Genomic_DNA"/>
</dbReference>
<dbReference type="InterPro" id="IPR008250">
    <property type="entry name" value="ATPase_P-typ_transduc_dom_A_sf"/>
</dbReference>
<dbReference type="PRINTS" id="PR00120">
    <property type="entry name" value="HATPASE"/>
</dbReference>
<evidence type="ECO:0000313" key="15">
    <source>
        <dbReference type="Proteomes" id="UP000036958"/>
    </source>
</evidence>
<evidence type="ECO:0000256" key="9">
    <source>
        <dbReference type="ARBA" id="ARBA00022989"/>
    </source>
</evidence>
<name>A0A0L8V9V9_9BACT</name>
<keyword evidence="3" id="KW-0597">Phosphoprotein</keyword>
<feature type="transmembrane region" description="Helical" evidence="12">
    <location>
        <begin position="250"/>
        <end position="268"/>
    </location>
</feature>
<evidence type="ECO:0000256" key="8">
    <source>
        <dbReference type="ARBA" id="ARBA00022967"/>
    </source>
</evidence>
<dbReference type="GO" id="GO:0005391">
    <property type="term" value="F:P-type sodium:potassium-exchanging transporter activity"/>
    <property type="evidence" value="ECO:0007669"/>
    <property type="project" value="TreeGrafter"/>
</dbReference>
<keyword evidence="10 12" id="KW-0472">Membrane</keyword>
<proteinExistence type="inferred from homology"/>
<dbReference type="Proteomes" id="UP000036958">
    <property type="component" value="Unassembled WGS sequence"/>
</dbReference>
<feature type="transmembrane region" description="Helical" evidence="12">
    <location>
        <begin position="792"/>
        <end position="809"/>
    </location>
</feature>
<dbReference type="NCBIfam" id="TIGR01494">
    <property type="entry name" value="ATPase_P-type"/>
    <property type="match status" value="2"/>
</dbReference>
<dbReference type="SFLD" id="SFLDF00027">
    <property type="entry name" value="p-type_atpase"/>
    <property type="match status" value="1"/>
</dbReference>
<sequence length="886" mass="99016">MSEKSKQSQAHTRSADQTLEAWSASKEGLSPQEVRKRQQEFGPNKLQEKKQKSLFRLAIDQLNNPIIYLLTGAVIVSLIFNDIPEAIAILIVILLNTAIGFWMEYQARKSVDALKKLDQLETHVRRDGKSQKINAEELVPGDILVLESGDLVPADARILQASELAADESPLTGESVPTEKFTDQLNEETPLAERTNMLFKGTAITSGKGEAMVTAIGHQTEIGKVSDMVDETKREEIPLNRKLAKLSHRLIWFILGLAVLFFIFGWWSGKEIYLLLQTSIAWTVAAIPEGLPIVASIALARGMLRLAKRNVIVKKLEAVETLGETTVIFTDKTGTLTKNELTVSLMEYPGKSIEVEQTEEAKYNLSDTEASENENFQHLFKISVFCNDAEWLNERELKGDALDAALLQFAKSFHPEHYEKLTNTERIHEDPFDSESKFVGTVHQEKDILYVAAKGAAEPILSRSAKYLDNGKEVQLNEQAKSDWLKKNRELSESGLRIIAYAYRQDDLSQKDQLKAREDFVEEMVFVGFIGFIDPARKEVQPAIEKCHQAGIKVVMVTGDHPGIARTIAHEVNLTDNGHEQVIEGKNLDEKESEIINSPLFARVDPGQKLDIVEHYKKKGEITAMTGDGINDTPALKMADIGIAMGDKGTQAAQDVADMVLKDDSFSSIVDAIEQGRVIFGNIRKFVLYQLSYHLAEILIIAGISFTLFHLPLLPLQLLFLNLLSDVFPALALGIGKGDATIMQQPPKNPDEPIINRNNWIAISVYGMIMALVMIGTYLVAFDLLNESKETANTITFFSLAVAQLLHVFNMRDPQEKIFNNQVVRNKYIWLALGICAIMLSIAYLTPLLHEVLSFEQLTLVHWGLVALSSFLVLLITQLVKKIFRL</sequence>
<dbReference type="FunFam" id="2.70.150.10:FF:000160">
    <property type="entry name" value="Sarcoplasmic/endoplasmic reticulum calcium ATPase 1"/>
    <property type="match status" value="1"/>
</dbReference>
<dbReference type="InterPro" id="IPR023298">
    <property type="entry name" value="ATPase_P-typ_TM_dom_sf"/>
</dbReference>
<keyword evidence="7" id="KW-0460">Magnesium</keyword>
<dbReference type="SUPFAM" id="SSF81653">
    <property type="entry name" value="Calcium ATPase, transduction domain A"/>
    <property type="match status" value="1"/>
</dbReference>
<dbReference type="SFLD" id="SFLDS00003">
    <property type="entry name" value="Haloacid_Dehalogenase"/>
    <property type="match status" value="1"/>
</dbReference>
<dbReference type="InterPro" id="IPR044492">
    <property type="entry name" value="P_typ_ATPase_HD_dom"/>
</dbReference>
<dbReference type="Gene3D" id="3.40.50.1000">
    <property type="entry name" value="HAD superfamily/HAD-like"/>
    <property type="match status" value="1"/>
</dbReference>
<dbReference type="PROSITE" id="PS00154">
    <property type="entry name" value="ATPASE_E1_E2"/>
    <property type="match status" value="1"/>
</dbReference>
<dbReference type="GO" id="GO:0016887">
    <property type="term" value="F:ATP hydrolysis activity"/>
    <property type="evidence" value="ECO:0007669"/>
    <property type="project" value="InterPro"/>
</dbReference>
<keyword evidence="8" id="KW-1278">Translocase</keyword>
<keyword evidence="5" id="KW-0547">Nucleotide-binding</keyword>
<dbReference type="SUPFAM" id="SSF81660">
    <property type="entry name" value="Metal cation-transporting ATPase, ATP-binding domain N"/>
    <property type="match status" value="1"/>
</dbReference>
<keyword evidence="15" id="KW-1185">Reference proteome</keyword>